<feature type="region of interest" description="Disordered" evidence="18">
    <location>
        <begin position="556"/>
        <end position="586"/>
    </location>
</feature>
<feature type="binding site" evidence="15">
    <location>
        <position position="387"/>
    </location>
    <ligand>
        <name>Zn(2+)</name>
        <dbReference type="ChEBI" id="CHEBI:29105"/>
        <label>2</label>
    </ligand>
</feature>
<evidence type="ECO:0000256" key="3">
    <source>
        <dbReference type="ARBA" id="ARBA00012647"/>
    </source>
</evidence>
<dbReference type="CDD" id="cd01670">
    <property type="entry name" value="Death"/>
    <property type="match status" value="1"/>
</dbReference>
<feature type="region of interest" description="Disordered" evidence="18">
    <location>
        <begin position="514"/>
        <end position="539"/>
    </location>
</feature>
<evidence type="ECO:0000256" key="12">
    <source>
        <dbReference type="ARBA" id="ARBA00023180"/>
    </source>
</evidence>
<evidence type="ECO:0000256" key="16">
    <source>
        <dbReference type="RuleBase" id="RU003946"/>
    </source>
</evidence>
<keyword evidence="22" id="KW-1185">Reference proteome</keyword>
<dbReference type="InterPro" id="IPR011029">
    <property type="entry name" value="DEATH-like_dom_sf"/>
</dbReference>
<feature type="active site" description="Phosphoserine intermediate" evidence="14">
    <location>
        <position position="117"/>
    </location>
</feature>
<dbReference type="Gene3D" id="3.40.720.10">
    <property type="entry name" value="Alkaline Phosphatase, subunit A"/>
    <property type="match status" value="1"/>
</dbReference>
<keyword evidence="4" id="KW-1003">Cell membrane</keyword>
<feature type="binding site" evidence="15">
    <location>
        <position position="67"/>
    </location>
    <ligand>
        <name>Mg(2+)</name>
        <dbReference type="ChEBI" id="CHEBI:18420"/>
    </ligand>
</feature>
<evidence type="ECO:0000256" key="10">
    <source>
        <dbReference type="ARBA" id="ARBA00022842"/>
    </source>
</evidence>
<dbReference type="GO" id="GO:0007165">
    <property type="term" value="P:signal transduction"/>
    <property type="evidence" value="ECO:0007669"/>
    <property type="project" value="InterPro"/>
</dbReference>
<keyword evidence="6" id="KW-0336">GPI-anchor</keyword>
<keyword evidence="7 15" id="KW-0479">Metal-binding</keyword>
<evidence type="ECO:0000256" key="4">
    <source>
        <dbReference type="ARBA" id="ARBA00022475"/>
    </source>
</evidence>
<comment type="subcellular location">
    <subcellularLocation>
        <location evidence="1">Cell membrane</location>
        <topology evidence="1">Lipid-anchor</topology>
        <topology evidence="1">GPI-anchor</topology>
    </subcellularLocation>
</comment>
<sequence length="698" mass="76910">MTNTCMFLLAVVVVFVGTGPRMILGQDREFEKDPGYWQENAQAAIRDFVSNQLNTNVAKNVIMFLGDGMGVSTVTAARILKGQLEGMPGEESVLSWEDFPHVAMSKTYNADRQVADSAGTATAYLCGAKANFGTVGVDASVRRGDCRAMGGDKHKVDSVARLADKDGKSVGVVTTTRLTHASPAGTYANSPERGWENDADMPDQAKRDGCKDIASQLIENGRNYKVVLLGGGRRNFFDNAIDPEYPHEGSTRGRRRDGRNLVVEWGWGKEDFNTSYVWNKEQFDKIDPLKTDYLIGLFEPSHMQYVTDTDRAGEPTLTEMTDKAVRMLQKDGNGYFLFVEGGRIDHGHHKGRATRALAETIEMERAVQRAKDLTSAEDTLIIVTADHSHGLSIGGYPMRGRPIIGLGQAYDGEDWAQDGLPFTTLTYANGPGFAIHGNGRRHDIRRVDVADKDYRQQATLPFPDESHAGEDVSVYARGPMAHLFHGVQDQSYIAHAIKYAACLGDSKEHCLQKEAAKKKAEEPTEQPQAEKEEEIEPDATYDVQVNAQGAPEVGPMSSEYDVTHSTVSPATKKPAIATTPVPSPTTKAVNKTTPYIFIPPSDEDARREAVFELISERVGGGWKKLVRCLPGTQVTKHMVQVVQKSYRGSKERAKKILGLWQRINSEDATIINLVTGLDRCGRRRLAKYIDIHFTTGVL</sequence>
<keyword evidence="8 17" id="KW-0378">Hydrolase</keyword>
<dbReference type="CDD" id="cd16012">
    <property type="entry name" value="ALP"/>
    <property type="match status" value="1"/>
</dbReference>
<evidence type="ECO:0000313" key="21">
    <source>
        <dbReference type="EMBL" id="CAH1255571.1"/>
    </source>
</evidence>
<evidence type="ECO:0000256" key="19">
    <source>
        <dbReference type="SAM" id="SignalP"/>
    </source>
</evidence>
<evidence type="ECO:0000256" key="6">
    <source>
        <dbReference type="ARBA" id="ARBA00022622"/>
    </source>
</evidence>
<comment type="cofactor">
    <cofactor evidence="15">
        <name>Zn(2+)</name>
        <dbReference type="ChEBI" id="CHEBI:29105"/>
    </cofactor>
    <text evidence="15">Binds 2 Zn(2+) ions.</text>
</comment>
<dbReference type="Pfam" id="PF00531">
    <property type="entry name" value="Death"/>
    <property type="match status" value="1"/>
</dbReference>
<feature type="binding site" evidence="15">
    <location>
        <position position="345"/>
    </location>
    <ligand>
        <name>Zn(2+)</name>
        <dbReference type="ChEBI" id="CHEBI:29105"/>
        <label>2</label>
    </ligand>
</feature>
<accession>A0A8J9ZIZ1</accession>
<dbReference type="SUPFAM" id="SSF47986">
    <property type="entry name" value="DEATH domain"/>
    <property type="match status" value="1"/>
</dbReference>
<dbReference type="PROSITE" id="PS00123">
    <property type="entry name" value="ALKALINE_PHOSPHATASE"/>
    <property type="match status" value="1"/>
</dbReference>
<evidence type="ECO:0000256" key="13">
    <source>
        <dbReference type="ARBA" id="ARBA00023288"/>
    </source>
</evidence>
<dbReference type="GO" id="GO:0046872">
    <property type="term" value="F:metal ion binding"/>
    <property type="evidence" value="ECO:0007669"/>
    <property type="project" value="UniProtKB-KW"/>
</dbReference>
<protein>
    <recommendedName>
        <fullName evidence="3 17">Alkaline phosphatase</fullName>
        <ecNumber evidence="3 17">3.1.3.1</ecNumber>
    </recommendedName>
</protein>
<dbReference type="GO" id="GO:0005886">
    <property type="term" value="C:plasma membrane"/>
    <property type="evidence" value="ECO:0007669"/>
    <property type="project" value="UniProtKB-SubCell"/>
</dbReference>
<keyword evidence="13" id="KW-0449">Lipoprotein</keyword>
<keyword evidence="11" id="KW-0472">Membrane</keyword>
<dbReference type="InterPro" id="IPR018299">
    <property type="entry name" value="Alkaline_phosphatase_AS"/>
</dbReference>
<dbReference type="Gene3D" id="1.10.533.10">
    <property type="entry name" value="Death Domain, Fas"/>
    <property type="match status" value="1"/>
</dbReference>
<dbReference type="EMBL" id="OV696687">
    <property type="protein sequence ID" value="CAH1255571.1"/>
    <property type="molecule type" value="Genomic_DNA"/>
</dbReference>
<dbReference type="InterPro" id="IPR000488">
    <property type="entry name" value="Death_dom"/>
</dbReference>
<feature type="binding site" evidence="15">
    <location>
        <position position="340"/>
    </location>
    <ligand>
        <name>Mg(2+)</name>
        <dbReference type="ChEBI" id="CHEBI:18420"/>
    </ligand>
</feature>
<dbReference type="Pfam" id="PF00245">
    <property type="entry name" value="Alk_phosphatase"/>
    <property type="match status" value="1"/>
</dbReference>
<keyword evidence="9 15" id="KW-0862">Zinc</keyword>
<feature type="binding site" evidence="15">
    <location>
        <position position="386"/>
    </location>
    <ligand>
        <name>Zn(2+)</name>
        <dbReference type="ChEBI" id="CHEBI:29105"/>
        <label>2</label>
    </ligand>
</feature>
<dbReference type="FunFam" id="3.40.720.10:FF:000008">
    <property type="entry name" value="Alkaline phosphatase"/>
    <property type="match status" value="1"/>
</dbReference>
<feature type="binding site" evidence="15">
    <location>
        <position position="180"/>
    </location>
    <ligand>
        <name>Mg(2+)</name>
        <dbReference type="ChEBI" id="CHEBI:18420"/>
    </ligand>
</feature>
<evidence type="ECO:0000256" key="15">
    <source>
        <dbReference type="PIRSR" id="PIRSR601952-2"/>
    </source>
</evidence>
<organism evidence="21 22">
    <name type="scientific">Branchiostoma lanceolatum</name>
    <name type="common">Common lancelet</name>
    <name type="synonym">Amphioxus lanceolatum</name>
    <dbReference type="NCBI Taxonomy" id="7740"/>
    <lineage>
        <taxon>Eukaryota</taxon>
        <taxon>Metazoa</taxon>
        <taxon>Chordata</taxon>
        <taxon>Cephalochordata</taxon>
        <taxon>Leptocardii</taxon>
        <taxon>Amphioxiformes</taxon>
        <taxon>Branchiostomatidae</taxon>
        <taxon>Branchiostoma</taxon>
    </lineage>
</organism>
<dbReference type="OrthoDB" id="5818554at2759"/>
<name>A0A8J9ZIZ1_BRALA</name>
<proteinExistence type="inferred from homology"/>
<evidence type="ECO:0000256" key="8">
    <source>
        <dbReference type="ARBA" id="ARBA00022801"/>
    </source>
</evidence>
<keyword evidence="10 15" id="KW-0460">Magnesium</keyword>
<keyword evidence="19" id="KW-0732">Signal</keyword>
<dbReference type="PRINTS" id="PR00113">
    <property type="entry name" value="ALKPHPHTASE"/>
</dbReference>
<evidence type="ECO:0000256" key="11">
    <source>
        <dbReference type="ARBA" id="ARBA00023136"/>
    </source>
</evidence>
<reference evidence="21" key="1">
    <citation type="submission" date="2022-01" db="EMBL/GenBank/DDBJ databases">
        <authorList>
            <person name="Braso-Vives M."/>
        </authorList>
    </citation>
    <scope>NUCLEOTIDE SEQUENCE</scope>
</reference>
<feature type="binding site" evidence="15">
    <location>
        <position position="467"/>
    </location>
    <ligand>
        <name>Zn(2+)</name>
        <dbReference type="ChEBI" id="CHEBI:29105"/>
        <label>2</label>
    </ligand>
</feature>
<dbReference type="GO" id="GO:0004035">
    <property type="term" value="F:alkaline phosphatase activity"/>
    <property type="evidence" value="ECO:0007669"/>
    <property type="project" value="UniProtKB-EC"/>
</dbReference>
<dbReference type="PANTHER" id="PTHR11596">
    <property type="entry name" value="ALKALINE PHOSPHATASE"/>
    <property type="match status" value="1"/>
</dbReference>
<dbReference type="PROSITE" id="PS50017">
    <property type="entry name" value="DEATH_DOMAIN"/>
    <property type="match status" value="1"/>
</dbReference>
<dbReference type="SUPFAM" id="SSF53649">
    <property type="entry name" value="Alkaline phosphatase-like"/>
    <property type="match status" value="1"/>
</dbReference>
<dbReference type="AlphaFoldDB" id="A0A8J9ZIZ1"/>
<feature type="binding site" evidence="15">
    <location>
        <position position="182"/>
    </location>
    <ligand>
        <name>Mg(2+)</name>
        <dbReference type="ChEBI" id="CHEBI:18420"/>
    </ligand>
</feature>
<comment type="catalytic activity">
    <reaction evidence="17">
        <text>a phosphate monoester + H2O = an alcohol + phosphate</text>
        <dbReference type="Rhea" id="RHEA:15017"/>
        <dbReference type="ChEBI" id="CHEBI:15377"/>
        <dbReference type="ChEBI" id="CHEBI:30879"/>
        <dbReference type="ChEBI" id="CHEBI:43474"/>
        <dbReference type="ChEBI" id="CHEBI:67140"/>
        <dbReference type="EC" id="3.1.3.1"/>
    </reaction>
</comment>
<keyword evidence="12" id="KW-0325">Glycoprotein</keyword>
<feature type="binding site" evidence="15">
    <location>
        <position position="349"/>
    </location>
    <ligand>
        <name>Zn(2+)</name>
        <dbReference type="ChEBI" id="CHEBI:29105"/>
        <label>1</label>
    </ligand>
</feature>
<dbReference type="PANTHER" id="PTHR11596:SF5">
    <property type="entry name" value="ALKALINE PHOSPHATASE"/>
    <property type="match status" value="1"/>
</dbReference>
<gene>
    <name evidence="21" type="primary">ALPL</name>
    <name evidence="21" type="ORF">BLAG_LOCUS14564</name>
</gene>
<evidence type="ECO:0000256" key="18">
    <source>
        <dbReference type="SAM" id="MobiDB-lite"/>
    </source>
</evidence>
<keyword evidence="5" id="KW-0597">Phosphoprotein</keyword>
<dbReference type="SMART" id="SM00098">
    <property type="entry name" value="alkPPc"/>
    <property type="match status" value="1"/>
</dbReference>
<evidence type="ECO:0000256" key="9">
    <source>
        <dbReference type="ARBA" id="ARBA00022833"/>
    </source>
</evidence>
<evidence type="ECO:0000256" key="14">
    <source>
        <dbReference type="PIRSR" id="PIRSR601952-1"/>
    </source>
</evidence>
<dbReference type="EC" id="3.1.3.1" evidence="3 17"/>
<evidence type="ECO:0000259" key="20">
    <source>
        <dbReference type="PROSITE" id="PS50017"/>
    </source>
</evidence>
<comment type="similarity">
    <text evidence="2 16">Belongs to the alkaline phosphatase family.</text>
</comment>
<feature type="domain" description="Death" evidence="20">
    <location>
        <begin position="607"/>
        <end position="693"/>
    </location>
</feature>
<feature type="signal peptide" evidence="19">
    <location>
        <begin position="1"/>
        <end position="25"/>
    </location>
</feature>
<evidence type="ECO:0000256" key="17">
    <source>
        <dbReference type="RuleBase" id="RU003947"/>
    </source>
</evidence>
<evidence type="ECO:0000256" key="2">
    <source>
        <dbReference type="ARBA" id="ARBA00005984"/>
    </source>
</evidence>
<evidence type="ECO:0000256" key="1">
    <source>
        <dbReference type="ARBA" id="ARBA00004609"/>
    </source>
</evidence>
<dbReference type="Proteomes" id="UP000838412">
    <property type="component" value="Chromosome 2"/>
</dbReference>
<dbReference type="GO" id="GO:0098552">
    <property type="term" value="C:side of membrane"/>
    <property type="evidence" value="ECO:0007669"/>
    <property type="project" value="UniProtKB-KW"/>
</dbReference>
<evidence type="ECO:0000256" key="5">
    <source>
        <dbReference type="ARBA" id="ARBA00022553"/>
    </source>
</evidence>
<feature type="chain" id="PRO_5035440624" description="Alkaline phosphatase" evidence="19">
    <location>
        <begin position="26"/>
        <end position="698"/>
    </location>
</feature>
<dbReference type="InterPro" id="IPR001952">
    <property type="entry name" value="Alkaline_phosphatase"/>
</dbReference>
<evidence type="ECO:0000256" key="7">
    <source>
        <dbReference type="ARBA" id="ARBA00022723"/>
    </source>
</evidence>
<evidence type="ECO:0000313" key="22">
    <source>
        <dbReference type="Proteomes" id="UP000838412"/>
    </source>
</evidence>
<dbReference type="InterPro" id="IPR017850">
    <property type="entry name" value="Alkaline_phosphatase_core_sf"/>
</dbReference>
<feature type="binding site" evidence="15">
    <location>
        <position position="67"/>
    </location>
    <ligand>
        <name>Zn(2+)</name>
        <dbReference type="ChEBI" id="CHEBI:29105"/>
        <label>2</label>
    </ligand>
</feature>
<comment type="cofactor">
    <cofactor evidence="15">
        <name>Mg(2+)</name>
        <dbReference type="ChEBI" id="CHEBI:18420"/>
    </cofactor>
    <text evidence="15">Binds 1 Mg(2+) ion.</text>
</comment>